<proteinExistence type="predicted"/>
<keyword evidence="6" id="KW-1185">Reference proteome</keyword>
<keyword evidence="2" id="KW-0663">Pyridoxal phosphate</keyword>
<sequence length="361" mass="39766">MKPTLQMDLNKIRNNTRELVRKAKEQNITVTGITKGVCGNMDVAQTLIEAGVDYLADSRIENLINIHSLPVEKMLLRSPKLSEVQEVVQYADYSLNSEITVIKALSAAAISQGKTHKVILMMDVGDLREGLWFEETEKIYAVVKQILQLNGVYLAGIGTNLTCFGGVIPTEENYGIITKMAEKLRTDFSIELPIVSGGNSSCLHLLYERAIPRGLNNVRINQAIFLGTELAYGKRIDGWEAHAIRLQAEIIELQEKPSLPQGEIAYMNAFGKPISPIDKGIRKRAILAIGRQDIDISGLVAIDKTITVEGASSDHLIVDVTDSGEHFAVGDMITFHLNTYASVLSGMASNYIDQVVFHEVL</sequence>
<comment type="cofactor">
    <cofactor evidence="1">
        <name>pyridoxal 5'-phosphate</name>
        <dbReference type="ChEBI" id="CHEBI:597326"/>
    </cofactor>
</comment>
<dbReference type="Pfam" id="PF01168">
    <property type="entry name" value="Ala_racemase_N"/>
    <property type="match status" value="1"/>
</dbReference>
<dbReference type="OrthoDB" id="504078at2"/>
<evidence type="ECO:0000256" key="1">
    <source>
        <dbReference type="ARBA" id="ARBA00001933"/>
    </source>
</evidence>
<dbReference type="InterPro" id="IPR000821">
    <property type="entry name" value="Ala_racemase"/>
</dbReference>
<feature type="domain" description="Alanine racemase N-terminal" evidence="4">
    <location>
        <begin position="8"/>
        <end position="208"/>
    </location>
</feature>
<protein>
    <submittedName>
        <fullName evidence="5">Putative amino acid racemase</fullName>
    </submittedName>
</protein>
<dbReference type="EMBL" id="QJJQ01000013">
    <property type="protein sequence ID" value="PXW84805.1"/>
    <property type="molecule type" value="Genomic_DNA"/>
</dbReference>
<dbReference type="RefSeq" id="WP_110396486.1">
    <property type="nucleotide sequence ID" value="NZ_JADIJL010000016.1"/>
</dbReference>
<dbReference type="GO" id="GO:0008784">
    <property type="term" value="F:alanine racemase activity"/>
    <property type="evidence" value="ECO:0007669"/>
    <property type="project" value="TreeGrafter"/>
</dbReference>
<dbReference type="InterPro" id="IPR029066">
    <property type="entry name" value="PLP-binding_barrel"/>
</dbReference>
<dbReference type="CDD" id="cd06815">
    <property type="entry name" value="PLPDE_III_AR_like_1"/>
    <property type="match status" value="1"/>
</dbReference>
<dbReference type="GO" id="GO:0005829">
    <property type="term" value="C:cytosol"/>
    <property type="evidence" value="ECO:0007669"/>
    <property type="project" value="TreeGrafter"/>
</dbReference>
<evidence type="ECO:0000256" key="2">
    <source>
        <dbReference type="ARBA" id="ARBA00022898"/>
    </source>
</evidence>
<dbReference type="GO" id="GO:0030170">
    <property type="term" value="F:pyridoxal phosphate binding"/>
    <property type="evidence" value="ECO:0007669"/>
    <property type="project" value="TreeGrafter"/>
</dbReference>
<name>A0A2V3VXM4_9BACI</name>
<dbReference type="AlphaFoldDB" id="A0A2V3VXM4"/>
<dbReference type="PANTHER" id="PTHR30511">
    <property type="entry name" value="ALANINE RACEMASE"/>
    <property type="match status" value="1"/>
</dbReference>
<evidence type="ECO:0000256" key="3">
    <source>
        <dbReference type="ARBA" id="ARBA00023235"/>
    </source>
</evidence>
<dbReference type="PANTHER" id="PTHR30511:SF3">
    <property type="entry name" value="LYSINE RACEMASE"/>
    <property type="match status" value="1"/>
</dbReference>
<evidence type="ECO:0000259" key="4">
    <source>
        <dbReference type="Pfam" id="PF01168"/>
    </source>
</evidence>
<dbReference type="SUPFAM" id="SSF51419">
    <property type="entry name" value="PLP-binding barrel"/>
    <property type="match status" value="1"/>
</dbReference>
<evidence type="ECO:0000313" key="6">
    <source>
        <dbReference type="Proteomes" id="UP000247978"/>
    </source>
</evidence>
<reference evidence="5 6" key="1">
    <citation type="submission" date="2018-05" db="EMBL/GenBank/DDBJ databases">
        <title>Genomic Encyclopedia of Type Strains, Phase IV (KMG-IV): sequencing the most valuable type-strain genomes for metagenomic binning, comparative biology and taxonomic classification.</title>
        <authorList>
            <person name="Goeker M."/>
        </authorList>
    </citation>
    <scope>NUCLEOTIDE SEQUENCE [LARGE SCALE GENOMIC DNA]</scope>
    <source>
        <strain evidence="5 6">DSM 28556</strain>
    </source>
</reference>
<gene>
    <name evidence="5" type="ORF">DFR56_11349</name>
</gene>
<dbReference type="Gene3D" id="3.20.20.10">
    <property type="entry name" value="Alanine racemase"/>
    <property type="match status" value="1"/>
</dbReference>
<dbReference type="InterPro" id="IPR001608">
    <property type="entry name" value="Ala_racemase_N"/>
</dbReference>
<organism evidence="5 6">
    <name type="scientific">Pseudogracilibacillus auburnensis</name>
    <dbReference type="NCBI Taxonomy" id="1494959"/>
    <lineage>
        <taxon>Bacteria</taxon>
        <taxon>Bacillati</taxon>
        <taxon>Bacillota</taxon>
        <taxon>Bacilli</taxon>
        <taxon>Bacillales</taxon>
        <taxon>Bacillaceae</taxon>
        <taxon>Pseudogracilibacillus</taxon>
    </lineage>
</organism>
<evidence type="ECO:0000313" key="5">
    <source>
        <dbReference type="EMBL" id="PXW84805.1"/>
    </source>
</evidence>
<accession>A0A2V3VXM4</accession>
<dbReference type="Proteomes" id="UP000247978">
    <property type="component" value="Unassembled WGS sequence"/>
</dbReference>
<comment type="caution">
    <text evidence="5">The sequence shown here is derived from an EMBL/GenBank/DDBJ whole genome shotgun (WGS) entry which is preliminary data.</text>
</comment>
<keyword evidence="3" id="KW-0413">Isomerase</keyword>